<name>A0A7S0G9J7_9RHOD</name>
<accession>A0A7S0G9J7</accession>
<dbReference type="AlphaFoldDB" id="A0A7S0G9J7"/>
<gene>
    <name evidence="1" type="ORF">RMAR0315_LOCUS13461</name>
</gene>
<reference evidence="1" key="1">
    <citation type="submission" date="2021-01" db="EMBL/GenBank/DDBJ databases">
        <authorList>
            <person name="Corre E."/>
            <person name="Pelletier E."/>
            <person name="Niang G."/>
            <person name="Scheremetjew M."/>
            <person name="Finn R."/>
            <person name="Kale V."/>
            <person name="Holt S."/>
            <person name="Cochrane G."/>
            <person name="Meng A."/>
            <person name="Brown T."/>
            <person name="Cohen L."/>
        </authorList>
    </citation>
    <scope>NUCLEOTIDE SEQUENCE</scope>
    <source>
        <strain evidence="1">UTEX LB 2760</strain>
    </source>
</reference>
<proteinExistence type="predicted"/>
<evidence type="ECO:0000313" key="1">
    <source>
        <dbReference type="EMBL" id="CAD8403452.1"/>
    </source>
</evidence>
<protein>
    <submittedName>
        <fullName evidence="1">Uncharacterized protein</fullName>
    </submittedName>
</protein>
<sequence>MKLLPGKLDPPTCLPNQSLSDARAIVDRVKKLLALEEEHDKGFGPFDSATGDWEEGERTQLTVRSSLHRSRMSGYRQAQSRRTSFLMAEYGKKKARMTEDDLLTSLLGTNNESDESEQTRFYQQGCFRPLTLQDSCIIQAFESCLKKN</sequence>
<organism evidence="1">
    <name type="scientific">Rhodosorus marinus</name>
    <dbReference type="NCBI Taxonomy" id="101924"/>
    <lineage>
        <taxon>Eukaryota</taxon>
        <taxon>Rhodophyta</taxon>
        <taxon>Stylonematophyceae</taxon>
        <taxon>Stylonematales</taxon>
        <taxon>Stylonemataceae</taxon>
        <taxon>Rhodosorus</taxon>
    </lineage>
</organism>
<dbReference type="EMBL" id="HBEK01024556">
    <property type="protein sequence ID" value="CAD8403452.1"/>
    <property type="molecule type" value="Transcribed_RNA"/>
</dbReference>